<dbReference type="STRING" id="880070.Cycma_0677"/>
<dbReference type="Proteomes" id="UP000001635">
    <property type="component" value="Chromosome"/>
</dbReference>
<name>G0J0P0_CYCMS</name>
<dbReference type="OrthoDB" id="9809599at2"/>
<dbReference type="SUPFAM" id="SSF103473">
    <property type="entry name" value="MFS general substrate transporter"/>
    <property type="match status" value="1"/>
</dbReference>
<feature type="transmembrane region" description="Helical" evidence="5">
    <location>
        <begin position="237"/>
        <end position="258"/>
    </location>
</feature>
<dbReference type="InterPro" id="IPR036259">
    <property type="entry name" value="MFS_trans_sf"/>
</dbReference>
<dbReference type="PROSITE" id="PS50850">
    <property type="entry name" value="MFS"/>
    <property type="match status" value="1"/>
</dbReference>
<dbReference type="Gene3D" id="1.20.1250.20">
    <property type="entry name" value="MFS general substrate transporter like domains"/>
    <property type="match status" value="2"/>
</dbReference>
<dbReference type="eggNOG" id="COG0738">
    <property type="taxonomic scope" value="Bacteria"/>
</dbReference>
<feature type="transmembrane region" description="Helical" evidence="5">
    <location>
        <begin position="203"/>
        <end position="225"/>
    </location>
</feature>
<keyword evidence="4 5" id="KW-0472">Membrane</keyword>
<feature type="transmembrane region" description="Helical" evidence="5">
    <location>
        <begin position="96"/>
        <end position="115"/>
    </location>
</feature>
<dbReference type="CDD" id="cd17393">
    <property type="entry name" value="MFS_MosC_like"/>
    <property type="match status" value="1"/>
</dbReference>
<protein>
    <submittedName>
        <fullName evidence="7">Major facilitator superfamily MFS_1</fullName>
    </submittedName>
</protein>
<dbReference type="RefSeq" id="WP_014018750.1">
    <property type="nucleotide sequence ID" value="NC_015914.1"/>
</dbReference>
<dbReference type="PANTHER" id="PTHR23514">
    <property type="entry name" value="BYPASS OF STOP CODON PROTEIN 6"/>
    <property type="match status" value="1"/>
</dbReference>
<reference evidence="8" key="1">
    <citation type="submission" date="2011-07" db="EMBL/GenBank/DDBJ databases">
        <title>The complete genome of Cyclobacterium marinum DSM 745.</title>
        <authorList>
            <person name="Lucas S."/>
            <person name="Han J."/>
            <person name="Lapidus A."/>
            <person name="Bruce D."/>
            <person name="Goodwin L."/>
            <person name="Pitluck S."/>
            <person name="Peters L."/>
            <person name="Kyrpides N."/>
            <person name="Mavromatis K."/>
            <person name="Ivanova N."/>
            <person name="Ovchinnikova G."/>
            <person name="Chertkov O."/>
            <person name="Detter J.C."/>
            <person name="Tapia R."/>
            <person name="Han C."/>
            <person name="Land M."/>
            <person name="Hauser L."/>
            <person name="Markowitz V."/>
            <person name="Cheng J.-F."/>
            <person name="Hugenholtz P."/>
            <person name="Woyke T."/>
            <person name="Wu D."/>
            <person name="Tindall B."/>
            <person name="Schuetze A."/>
            <person name="Brambilla E."/>
            <person name="Klenk H.-P."/>
            <person name="Eisen J.A."/>
        </authorList>
    </citation>
    <scope>NUCLEOTIDE SEQUENCE [LARGE SCALE GENOMIC DNA]</scope>
    <source>
        <strain evidence="8">ATCC 25205 / DSM 745 / LMG 13164 / NCIMB 1802</strain>
    </source>
</reference>
<feature type="domain" description="Major facilitator superfamily (MFS) profile" evidence="6">
    <location>
        <begin position="7"/>
        <end position="378"/>
    </location>
</feature>
<feature type="transmembrane region" description="Helical" evidence="5">
    <location>
        <begin position="73"/>
        <end position="90"/>
    </location>
</feature>
<dbReference type="GO" id="GO:0022857">
    <property type="term" value="F:transmembrane transporter activity"/>
    <property type="evidence" value="ECO:0007669"/>
    <property type="project" value="InterPro"/>
</dbReference>
<feature type="transmembrane region" description="Helical" evidence="5">
    <location>
        <begin position="328"/>
        <end position="349"/>
    </location>
</feature>
<keyword evidence="2 5" id="KW-0812">Transmembrane</keyword>
<dbReference type="EMBL" id="CP002955">
    <property type="protein sequence ID" value="AEL24452.1"/>
    <property type="molecule type" value="Genomic_DNA"/>
</dbReference>
<feature type="transmembrane region" description="Helical" evidence="5">
    <location>
        <begin position="295"/>
        <end position="316"/>
    </location>
</feature>
<dbReference type="Pfam" id="PF07690">
    <property type="entry name" value="MFS_1"/>
    <property type="match status" value="1"/>
</dbReference>
<dbReference type="AlphaFoldDB" id="G0J0P0"/>
<dbReference type="InterPro" id="IPR051788">
    <property type="entry name" value="MFS_Transporter"/>
</dbReference>
<organism evidence="7 8">
    <name type="scientific">Cyclobacterium marinum (strain ATCC 25205 / DSM 745 / LMG 13164 / NCIMB 1802)</name>
    <name type="common">Flectobacillus marinus</name>
    <dbReference type="NCBI Taxonomy" id="880070"/>
    <lineage>
        <taxon>Bacteria</taxon>
        <taxon>Pseudomonadati</taxon>
        <taxon>Bacteroidota</taxon>
        <taxon>Cytophagia</taxon>
        <taxon>Cytophagales</taxon>
        <taxon>Cyclobacteriaceae</taxon>
        <taxon>Cyclobacterium</taxon>
    </lineage>
</organism>
<sequence>MVQLKTRRISAGAFFFLTGLCFSSWASRIPDFQQKFGLSEGQLGSVLLGLPLGSLLALPLATWAVIKFGSKSVIMVGLSLYIFVLVGIGISMDAFFLTIMVFIFGMLGNMMNISLNTQALNLEKDYGRNILGSLHGLWSLAGFAGAGVGGLMVYLSLSPFQHYTIIFLFGIIVVFSFRNGFVQEEKDNSSSVKGMVWKKPDPTLLKLGMIGFCGMMCEGCMFDWSGVYMNKVVQAPAYLVPTGYISYMGAMALGRFAADKLAHRFGMMNVLQGSGVLIFTGLILSIAFAQVGVVILGFLMVGLGTAAIVPLCFSLAANATSLPTGMAIAMVSTISFFGFLLGPPLIGFIAEWTDLKMSFALMSFVGLMVTFLVWISKKSFALKIAS</sequence>
<feature type="transmembrane region" description="Helical" evidence="5">
    <location>
        <begin position="355"/>
        <end position="375"/>
    </location>
</feature>
<feature type="transmembrane region" description="Helical" evidence="5">
    <location>
        <begin position="163"/>
        <end position="182"/>
    </location>
</feature>
<evidence type="ECO:0000256" key="5">
    <source>
        <dbReference type="SAM" id="Phobius"/>
    </source>
</evidence>
<evidence type="ECO:0000313" key="7">
    <source>
        <dbReference type="EMBL" id="AEL24452.1"/>
    </source>
</evidence>
<evidence type="ECO:0000256" key="4">
    <source>
        <dbReference type="ARBA" id="ARBA00023136"/>
    </source>
</evidence>
<evidence type="ECO:0000256" key="1">
    <source>
        <dbReference type="ARBA" id="ARBA00004141"/>
    </source>
</evidence>
<dbReference type="InterPro" id="IPR020846">
    <property type="entry name" value="MFS_dom"/>
</dbReference>
<comment type="subcellular location">
    <subcellularLocation>
        <location evidence="1">Membrane</location>
        <topology evidence="1">Multi-pass membrane protein</topology>
    </subcellularLocation>
</comment>
<dbReference type="KEGG" id="cmr:Cycma_0677"/>
<evidence type="ECO:0000259" key="6">
    <source>
        <dbReference type="PROSITE" id="PS50850"/>
    </source>
</evidence>
<feature type="transmembrane region" description="Helical" evidence="5">
    <location>
        <begin position="136"/>
        <end position="157"/>
    </location>
</feature>
<evidence type="ECO:0000256" key="2">
    <source>
        <dbReference type="ARBA" id="ARBA00022692"/>
    </source>
</evidence>
<dbReference type="HOGENOM" id="CLU_035309_1_0_10"/>
<proteinExistence type="predicted"/>
<gene>
    <name evidence="7" type="ordered locus">Cycma_0677</name>
</gene>
<evidence type="ECO:0000313" key="8">
    <source>
        <dbReference type="Proteomes" id="UP000001635"/>
    </source>
</evidence>
<keyword evidence="3 5" id="KW-1133">Transmembrane helix</keyword>
<dbReference type="PANTHER" id="PTHR23514:SF13">
    <property type="entry name" value="INNER MEMBRANE PROTEIN YBJJ"/>
    <property type="match status" value="1"/>
</dbReference>
<keyword evidence="8" id="KW-1185">Reference proteome</keyword>
<feature type="transmembrane region" description="Helical" evidence="5">
    <location>
        <begin position="42"/>
        <end position="66"/>
    </location>
</feature>
<dbReference type="GO" id="GO:0016020">
    <property type="term" value="C:membrane"/>
    <property type="evidence" value="ECO:0007669"/>
    <property type="project" value="UniProtKB-SubCell"/>
</dbReference>
<accession>G0J0P0</accession>
<evidence type="ECO:0000256" key="3">
    <source>
        <dbReference type="ARBA" id="ARBA00022989"/>
    </source>
</evidence>
<dbReference type="InterPro" id="IPR011701">
    <property type="entry name" value="MFS"/>
</dbReference>
<feature type="transmembrane region" description="Helical" evidence="5">
    <location>
        <begin position="270"/>
        <end position="289"/>
    </location>
</feature>